<accession>A0A1I7WGE6</accession>
<evidence type="ECO:0000313" key="2">
    <source>
        <dbReference type="WBParaSite" id="Hba_04066"/>
    </source>
</evidence>
<reference evidence="2" key="1">
    <citation type="submission" date="2016-11" db="UniProtKB">
        <authorList>
            <consortium name="WormBaseParasite"/>
        </authorList>
    </citation>
    <scope>IDENTIFICATION</scope>
</reference>
<proteinExistence type="predicted"/>
<dbReference type="AlphaFoldDB" id="A0A1I7WGE6"/>
<organism evidence="1 2">
    <name type="scientific">Heterorhabditis bacteriophora</name>
    <name type="common">Entomopathogenic nematode worm</name>
    <dbReference type="NCBI Taxonomy" id="37862"/>
    <lineage>
        <taxon>Eukaryota</taxon>
        <taxon>Metazoa</taxon>
        <taxon>Ecdysozoa</taxon>
        <taxon>Nematoda</taxon>
        <taxon>Chromadorea</taxon>
        <taxon>Rhabditida</taxon>
        <taxon>Rhabditina</taxon>
        <taxon>Rhabditomorpha</taxon>
        <taxon>Strongyloidea</taxon>
        <taxon>Heterorhabditidae</taxon>
        <taxon>Heterorhabditis</taxon>
    </lineage>
</organism>
<protein>
    <submittedName>
        <fullName evidence="2">Phlebovirus glycoprotein G2 fusion domain-containing protein</fullName>
    </submittedName>
</protein>
<dbReference type="WBParaSite" id="Hba_04066">
    <property type="protein sequence ID" value="Hba_04066"/>
    <property type="gene ID" value="Hba_04066"/>
</dbReference>
<keyword evidence="1" id="KW-1185">Reference proteome</keyword>
<evidence type="ECO:0000313" key="1">
    <source>
        <dbReference type="Proteomes" id="UP000095283"/>
    </source>
</evidence>
<name>A0A1I7WGE6_HETBA</name>
<sequence length="212" mass="23548">MVSLSSGKVSFLCFIITLTFRIFLSGRVSPSVQLSSLLQEKRGVIMVASQSFFTNLLNYFAGLWTPRCQYLASQDRIRSTSATPSPLVYHSCCQNRSKDGCATILFKISGLCLKRDGQQSLSLDRSCACESILHAGGSIPALLDVTNIELLNLESTIWGRPQSLCVVLHEVEMKREAIRLEVERHRLVANNARQAVDFILNKRAETTEIPAP</sequence>
<dbReference type="Proteomes" id="UP000095283">
    <property type="component" value="Unplaced"/>
</dbReference>